<comment type="caution">
    <text evidence="2">The sequence shown here is derived from an EMBL/GenBank/DDBJ whole genome shotgun (WGS) entry which is preliminary data.</text>
</comment>
<keyword evidence="3" id="KW-1185">Reference proteome</keyword>
<dbReference type="GO" id="GO:0005524">
    <property type="term" value="F:ATP binding"/>
    <property type="evidence" value="ECO:0007669"/>
    <property type="project" value="InterPro"/>
</dbReference>
<name>A0A3R7XM75_PREIN</name>
<dbReference type="InterPro" id="IPR027417">
    <property type="entry name" value="P-loop_NTPase"/>
</dbReference>
<dbReference type="InterPro" id="IPR052934">
    <property type="entry name" value="Methyl-DNA_Rec/Restrict_Enz"/>
</dbReference>
<dbReference type="PANTHER" id="PTHR37291:SF1">
    <property type="entry name" value="TYPE IV METHYL-DIRECTED RESTRICTION ENZYME ECOKMCRB SUBUNIT"/>
    <property type="match status" value="1"/>
</dbReference>
<reference evidence="2 3" key="1">
    <citation type="submission" date="2018-08" db="EMBL/GenBank/DDBJ databases">
        <title>Comparative analysis of Prevotella intermedia strains.</title>
        <authorList>
            <person name="Moon J.-H."/>
            <person name="Lee J.-H."/>
        </authorList>
    </citation>
    <scope>NUCLEOTIDE SEQUENCE [LARGE SCALE GENOMIC DNA]</scope>
    <source>
        <strain evidence="2 3">ATCC 15033</strain>
    </source>
</reference>
<gene>
    <name evidence="2" type="ORF">D2S45_03065</name>
</gene>
<organism evidence="2 3">
    <name type="scientific">Prevotella intermedia</name>
    <dbReference type="NCBI Taxonomy" id="28131"/>
    <lineage>
        <taxon>Bacteria</taxon>
        <taxon>Pseudomonadati</taxon>
        <taxon>Bacteroidota</taxon>
        <taxon>Bacteroidia</taxon>
        <taxon>Bacteroidales</taxon>
        <taxon>Prevotellaceae</taxon>
        <taxon>Prevotella</taxon>
    </lineage>
</organism>
<sequence>MELIKPLLHIVENDNELHDLVVPSIENYVKSDLLLAQDVLWSLFVSFPKQLGFLHSLLWRARYWCVGHIYNDEDSQRSRFVKEGVWEAWFNDTADGQRRLKLAKKIKKGDVVIIKSSFTKGTNHDIPCVRIFAIGEVISEEGSIRKEETWTIASYKVNYFWQGQIDFDGSKYGRYRRIIDECTDKEIINHINSVRNEKPTRKYTQYIELLEQNKNLVLTGAPGTGKTFMAKAIAKEMGCSDDEIAFVQFHPSYDYTDFVEGLRPVRDSDNFGFELRNGVFKDFCAKALQNFKDSEKSIERLQKESSVREILEDFIEEAIYNETVFETSGTKNSFSIVENNERNITVEVPANEKTRLVKLSKAELIDLMENEKPVTSGKDIQEHFHRKHRTQQDSYIFVLYDNIKNQAAKEPLVEVSKVDTKNYVFIIDEINRGDISKIFGELFFAIDPGYRGERGKVNTQYQNIIEDGDPFKDGFFVPENVYIIGTMNDIDRSVENMDFAMRRRFSWVEVTPNDTESMLDELSCVEEAKETMERLNKAIEETEGLGSAYMIGPAYFRKLGENGGNFDKLWKMNIELLLREYLRGFRKTDDIMNKLSIAYFGKKGEELSNTPELTDEN</sequence>
<dbReference type="GO" id="GO:0016887">
    <property type="term" value="F:ATP hydrolysis activity"/>
    <property type="evidence" value="ECO:0007669"/>
    <property type="project" value="InterPro"/>
</dbReference>
<dbReference type="InterPro" id="IPR003593">
    <property type="entry name" value="AAA+_ATPase"/>
</dbReference>
<proteinExistence type="predicted"/>
<dbReference type="Pfam" id="PF07728">
    <property type="entry name" value="AAA_5"/>
    <property type="match status" value="1"/>
</dbReference>
<evidence type="ECO:0000313" key="2">
    <source>
        <dbReference type="EMBL" id="RRF88015.1"/>
    </source>
</evidence>
<evidence type="ECO:0000313" key="3">
    <source>
        <dbReference type="Proteomes" id="UP000283868"/>
    </source>
</evidence>
<accession>A0A3R7XM75</accession>
<dbReference type="Proteomes" id="UP000283868">
    <property type="component" value="Unassembled WGS sequence"/>
</dbReference>
<dbReference type="SUPFAM" id="SSF52540">
    <property type="entry name" value="P-loop containing nucleoside triphosphate hydrolases"/>
    <property type="match status" value="1"/>
</dbReference>
<dbReference type="Gene3D" id="3.40.50.300">
    <property type="entry name" value="P-loop containing nucleotide triphosphate hydrolases"/>
    <property type="match status" value="2"/>
</dbReference>
<dbReference type="PANTHER" id="PTHR37291">
    <property type="entry name" value="5-METHYLCYTOSINE-SPECIFIC RESTRICTION ENZYME B"/>
    <property type="match status" value="1"/>
</dbReference>
<evidence type="ECO:0000259" key="1">
    <source>
        <dbReference type="SMART" id="SM00382"/>
    </source>
</evidence>
<dbReference type="SMART" id="SM00382">
    <property type="entry name" value="AAA"/>
    <property type="match status" value="1"/>
</dbReference>
<protein>
    <submittedName>
        <fullName evidence="2">AAA family ATPase</fullName>
    </submittedName>
</protein>
<dbReference type="InterPro" id="IPR049050">
    <property type="entry name" value="nSTAND3"/>
</dbReference>
<dbReference type="Pfam" id="PF20720">
    <property type="entry name" value="nSTAND3"/>
    <property type="match status" value="1"/>
</dbReference>
<dbReference type="InterPro" id="IPR011704">
    <property type="entry name" value="ATPase_dyneun-rel_AAA"/>
</dbReference>
<feature type="domain" description="AAA+ ATPase" evidence="1">
    <location>
        <begin position="212"/>
        <end position="515"/>
    </location>
</feature>
<dbReference type="EMBL" id="QXEN01000003">
    <property type="protein sequence ID" value="RRF88015.1"/>
    <property type="molecule type" value="Genomic_DNA"/>
</dbReference>
<dbReference type="AlphaFoldDB" id="A0A3R7XM75"/>